<dbReference type="PROSITE" id="PS00086">
    <property type="entry name" value="CYTOCHROME_P450"/>
    <property type="match status" value="1"/>
</dbReference>
<dbReference type="GO" id="GO:0016705">
    <property type="term" value="F:oxidoreductase activity, acting on paired donors, with incorporation or reduction of molecular oxygen"/>
    <property type="evidence" value="ECO:0007669"/>
    <property type="project" value="InterPro"/>
</dbReference>
<evidence type="ECO:0000256" key="3">
    <source>
        <dbReference type="ARBA" id="ARBA00022723"/>
    </source>
</evidence>
<organism evidence="9 10">
    <name type="scientific">Paenibacillus taichungensis</name>
    <dbReference type="NCBI Taxonomy" id="484184"/>
    <lineage>
        <taxon>Bacteria</taxon>
        <taxon>Bacillati</taxon>
        <taxon>Bacillota</taxon>
        <taxon>Bacilli</taxon>
        <taxon>Bacillales</taxon>
        <taxon>Paenibacillaceae</taxon>
        <taxon>Paenibacillus</taxon>
    </lineage>
</organism>
<sequence>MTKSSIISLSEITNFQSKEEEFSPYRWYRSMLNQEPVIYNEETDSWHVFRYDLVKTVLNDHEHFSSVRKRSIVNVGYSSEEEGSDSEHHMPDKLDIHNVDPPEHRKRRSLLASAFTPRSLKLWEPRIEAVAEELIREFEDQSEVDIVEAYTSMFPVIIMSDLLGIPSKDRHLFKDWVDTMFMPTTDATFDQINEMKKIAGEEYFKYLYPFVVSKRSNLGEDIISDLIQVELDGEHFTDEEIVRTTMFILGAGIETTSNLLANSFYALLYDQPELYAELRDNLELVPAAVEEMLRYRFHISKMDRMVKEDNSVLGVELKKGDAIVAWMSAANMDENMFEDPFTLNIHRSNNNKQLAFGFGTHFCLGAPLARLEAKIVLTTFLKTFNSIEPVKGFNLEKNLTASAAGQSLTSLPLKLYK</sequence>
<protein>
    <submittedName>
        <fullName evidence="9">Cytochrome P450</fullName>
    </submittedName>
</protein>
<evidence type="ECO:0000256" key="6">
    <source>
        <dbReference type="ARBA" id="ARBA00023033"/>
    </source>
</evidence>
<evidence type="ECO:0000256" key="1">
    <source>
        <dbReference type="ARBA" id="ARBA00010617"/>
    </source>
</evidence>
<evidence type="ECO:0000256" key="7">
    <source>
        <dbReference type="RuleBase" id="RU000461"/>
    </source>
</evidence>
<feature type="compositionally biased region" description="Basic and acidic residues" evidence="8">
    <location>
        <begin position="85"/>
        <end position="101"/>
    </location>
</feature>
<dbReference type="GO" id="GO:0020037">
    <property type="term" value="F:heme binding"/>
    <property type="evidence" value="ECO:0007669"/>
    <property type="project" value="InterPro"/>
</dbReference>
<keyword evidence="5 7" id="KW-0408">Iron</keyword>
<gene>
    <name evidence="9" type="ORF">DC345_04490</name>
</gene>
<dbReference type="PANTHER" id="PTHR46696">
    <property type="entry name" value="P450, PUTATIVE (EUROFUNG)-RELATED"/>
    <property type="match status" value="1"/>
</dbReference>
<dbReference type="RefSeq" id="WP_113052079.1">
    <property type="nucleotide sequence ID" value="NZ_QEVW01000003.1"/>
</dbReference>
<dbReference type="InterPro" id="IPR001128">
    <property type="entry name" value="Cyt_P450"/>
</dbReference>
<dbReference type="CDD" id="cd11032">
    <property type="entry name" value="P450_EryK-like"/>
    <property type="match status" value="1"/>
</dbReference>
<evidence type="ECO:0000256" key="2">
    <source>
        <dbReference type="ARBA" id="ARBA00022617"/>
    </source>
</evidence>
<evidence type="ECO:0000256" key="8">
    <source>
        <dbReference type="SAM" id="MobiDB-lite"/>
    </source>
</evidence>
<dbReference type="Proteomes" id="UP000250642">
    <property type="component" value="Unassembled WGS sequence"/>
</dbReference>
<dbReference type="GO" id="GO:0005506">
    <property type="term" value="F:iron ion binding"/>
    <property type="evidence" value="ECO:0007669"/>
    <property type="project" value="InterPro"/>
</dbReference>
<reference evidence="9 10" key="1">
    <citation type="submission" date="2018-04" db="EMBL/GenBank/DDBJ databases">
        <title>Paenibacillus taichungensis Genome sequencing and assembly.</title>
        <authorList>
            <person name="Xu J."/>
            <person name="Rensing C."/>
            <person name="Mazhar H.S."/>
        </authorList>
    </citation>
    <scope>NUCLEOTIDE SEQUENCE [LARGE SCALE GENOMIC DNA]</scope>
    <source>
        <strain evidence="9 10">NC1</strain>
    </source>
</reference>
<dbReference type="AlphaFoldDB" id="A0A329R352"/>
<keyword evidence="6 7" id="KW-0503">Monooxygenase</keyword>
<comment type="caution">
    <text evidence="9">The sequence shown here is derived from an EMBL/GenBank/DDBJ whole genome shotgun (WGS) entry which is preliminary data.</text>
</comment>
<dbReference type="InterPro" id="IPR017972">
    <property type="entry name" value="Cyt_P450_CS"/>
</dbReference>
<dbReference type="PANTHER" id="PTHR46696:SF1">
    <property type="entry name" value="CYTOCHROME P450 YJIB-RELATED"/>
    <property type="match status" value="1"/>
</dbReference>
<evidence type="ECO:0000256" key="5">
    <source>
        <dbReference type="ARBA" id="ARBA00023004"/>
    </source>
</evidence>
<dbReference type="SUPFAM" id="SSF48264">
    <property type="entry name" value="Cytochrome P450"/>
    <property type="match status" value="1"/>
</dbReference>
<dbReference type="PRINTS" id="PR00359">
    <property type="entry name" value="BP450"/>
</dbReference>
<evidence type="ECO:0000313" key="9">
    <source>
        <dbReference type="EMBL" id="RAW18399.1"/>
    </source>
</evidence>
<evidence type="ECO:0000313" key="10">
    <source>
        <dbReference type="Proteomes" id="UP000250642"/>
    </source>
</evidence>
<keyword evidence="3 7" id="KW-0479">Metal-binding</keyword>
<dbReference type="PRINTS" id="PR00385">
    <property type="entry name" value="P450"/>
</dbReference>
<accession>A0A329R352</accession>
<dbReference type="InterPro" id="IPR002397">
    <property type="entry name" value="Cyt_P450_B"/>
</dbReference>
<proteinExistence type="inferred from homology"/>
<dbReference type="FunFam" id="1.10.630.10:FF:000018">
    <property type="entry name" value="Cytochrome P450 monooxygenase"/>
    <property type="match status" value="1"/>
</dbReference>
<dbReference type="EMBL" id="QEVW01000003">
    <property type="protein sequence ID" value="RAW18399.1"/>
    <property type="molecule type" value="Genomic_DNA"/>
</dbReference>
<name>A0A329R352_9BACL</name>
<dbReference type="Pfam" id="PF00067">
    <property type="entry name" value="p450"/>
    <property type="match status" value="1"/>
</dbReference>
<keyword evidence="4 7" id="KW-0560">Oxidoreductase</keyword>
<dbReference type="GO" id="GO:0004497">
    <property type="term" value="F:monooxygenase activity"/>
    <property type="evidence" value="ECO:0007669"/>
    <property type="project" value="UniProtKB-KW"/>
</dbReference>
<comment type="similarity">
    <text evidence="1 7">Belongs to the cytochrome P450 family.</text>
</comment>
<feature type="region of interest" description="Disordered" evidence="8">
    <location>
        <begin position="78"/>
        <end position="101"/>
    </location>
</feature>
<dbReference type="InterPro" id="IPR036396">
    <property type="entry name" value="Cyt_P450_sf"/>
</dbReference>
<dbReference type="Gene3D" id="1.10.630.10">
    <property type="entry name" value="Cytochrome P450"/>
    <property type="match status" value="1"/>
</dbReference>
<evidence type="ECO:0000256" key="4">
    <source>
        <dbReference type="ARBA" id="ARBA00023002"/>
    </source>
</evidence>
<keyword evidence="2 7" id="KW-0349">Heme</keyword>